<name>A0ABR1DBC0_NECAM</name>
<organism evidence="1 2">
    <name type="scientific">Necator americanus</name>
    <name type="common">Human hookworm</name>
    <dbReference type="NCBI Taxonomy" id="51031"/>
    <lineage>
        <taxon>Eukaryota</taxon>
        <taxon>Metazoa</taxon>
        <taxon>Ecdysozoa</taxon>
        <taxon>Nematoda</taxon>
        <taxon>Chromadorea</taxon>
        <taxon>Rhabditida</taxon>
        <taxon>Rhabditina</taxon>
        <taxon>Rhabditomorpha</taxon>
        <taxon>Strongyloidea</taxon>
        <taxon>Ancylostomatidae</taxon>
        <taxon>Bunostominae</taxon>
        <taxon>Necator</taxon>
    </lineage>
</organism>
<sequence length="77" mass="9099">MGTLLRVMNKVLGRIILDRLIRHREEITRDEQAAFRSGRSTIDQVFIVRRVIDPIDSGNWSKTRGRRETSLVRHSRR</sequence>
<proteinExistence type="predicted"/>
<evidence type="ECO:0000313" key="1">
    <source>
        <dbReference type="EMBL" id="KAK6747612.1"/>
    </source>
</evidence>
<dbReference type="EMBL" id="JAVFWL010000004">
    <property type="protein sequence ID" value="KAK6747612.1"/>
    <property type="molecule type" value="Genomic_DNA"/>
</dbReference>
<dbReference type="Proteomes" id="UP001303046">
    <property type="component" value="Unassembled WGS sequence"/>
</dbReference>
<evidence type="ECO:0008006" key="3">
    <source>
        <dbReference type="Google" id="ProtNLM"/>
    </source>
</evidence>
<keyword evidence="2" id="KW-1185">Reference proteome</keyword>
<reference evidence="1 2" key="1">
    <citation type="submission" date="2023-08" db="EMBL/GenBank/DDBJ databases">
        <title>A Necator americanus chromosomal reference genome.</title>
        <authorList>
            <person name="Ilik V."/>
            <person name="Petrzelkova K.J."/>
            <person name="Pardy F."/>
            <person name="Fuh T."/>
            <person name="Niatou-Singa F.S."/>
            <person name="Gouil Q."/>
            <person name="Baker L."/>
            <person name="Ritchie M.E."/>
            <person name="Jex A.R."/>
            <person name="Gazzola D."/>
            <person name="Li H."/>
            <person name="Toshio Fujiwara R."/>
            <person name="Zhan B."/>
            <person name="Aroian R.V."/>
            <person name="Pafco B."/>
            <person name="Schwarz E.M."/>
        </authorList>
    </citation>
    <scope>NUCLEOTIDE SEQUENCE [LARGE SCALE GENOMIC DNA]</scope>
    <source>
        <strain evidence="1 2">Aroian</strain>
        <tissue evidence="1">Whole animal</tissue>
    </source>
</reference>
<gene>
    <name evidence="1" type="primary">Necator_chrIV.g13961</name>
    <name evidence="1" type="ORF">RB195_000668</name>
</gene>
<accession>A0ABR1DBC0</accession>
<protein>
    <recommendedName>
        <fullName evidence="3">Reverse transcriptase domain-containing protein</fullName>
    </recommendedName>
</protein>
<evidence type="ECO:0000313" key="2">
    <source>
        <dbReference type="Proteomes" id="UP001303046"/>
    </source>
</evidence>
<comment type="caution">
    <text evidence="1">The sequence shown here is derived from an EMBL/GenBank/DDBJ whole genome shotgun (WGS) entry which is preliminary data.</text>
</comment>